<gene>
    <name evidence="19" type="ORF">GSONMT00063999001</name>
</gene>
<dbReference type="STRING" id="8022.A0A060X9R9"/>
<proteinExistence type="inferred from homology"/>
<dbReference type="Pfam" id="PF02450">
    <property type="entry name" value="LCAT"/>
    <property type="match status" value="1"/>
</dbReference>
<dbReference type="PaxDb" id="8022-A0A060X9R9"/>
<dbReference type="FunFam" id="3.40.50.1820:FF:000090">
    <property type="entry name" value="Phosphatidylcholine-sterol acyltransferase"/>
    <property type="match status" value="1"/>
</dbReference>
<comment type="similarity">
    <text evidence="2">Belongs to the AB hydrolase superfamily. Lipase family.</text>
</comment>
<keyword evidence="9" id="KW-1207">Sterol metabolism</keyword>
<evidence type="ECO:0000256" key="3">
    <source>
        <dbReference type="ARBA" id="ARBA00022525"/>
    </source>
</evidence>
<evidence type="ECO:0000313" key="20">
    <source>
        <dbReference type="Proteomes" id="UP000193380"/>
    </source>
</evidence>
<evidence type="ECO:0000256" key="2">
    <source>
        <dbReference type="ARBA" id="ARBA00010701"/>
    </source>
</evidence>
<keyword evidence="12" id="KW-0012">Acyltransferase</keyword>
<dbReference type="SUPFAM" id="SSF53474">
    <property type="entry name" value="alpha/beta-Hydrolases"/>
    <property type="match status" value="1"/>
</dbReference>
<accession>A0A060X9R9</accession>
<dbReference type="AlphaFoldDB" id="A0A060X9R9"/>
<keyword evidence="11" id="KW-0753">Steroid metabolism</keyword>
<dbReference type="Gene3D" id="3.40.50.1820">
    <property type="entry name" value="alpha/beta hydrolase"/>
    <property type="match status" value="3"/>
</dbReference>
<evidence type="ECO:0000256" key="17">
    <source>
        <dbReference type="ARBA" id="ARBA00050812"/>
    </source>
</evidence>
<evidence type="ECO:0000256" key="14">
    <source>
        <dbReference type="ARBA" id="ARBA00040526"/>
    </source>
</evidence>
<reference evidence="19" key="1">
    <citation type="journal article" date="2014" name="Nat. Commun.">
        <title>The rainbow trout genome provides novel insights into evolution after whole-genome duplication in vertebrates.</title>
        <authorList>
            <person name="Berthelot C."/>
            <person name="Brunet F."/>
            <person name="Chalopin D."/>
            <person name="Juanchich A."/>
            <person name="Bernard M."/>
            <person name="Noel B."/>
            <person name="Bento P."/>
            <person name="Da Silva C."/>
            <person name="Labadie K."/>
            <person name="Alberti A."/>
            <person name="Aury J.M."/>
            <person name="Louis A."/>
            <person name="Dehais P."/>
            <person name="Bardou P."/>
            <person name="Montfort J."/>
            <person name="Klopp C."/>
            <person name="Cabau C."/>
            <person name="Gaspin C."/>
            <person name="Thorgaard G.H."/>
            <person name="Boussaha M."/>
            <person name="Quillet E."/>
            <person name="Guyomard R."/>
            <person name="Galiana D."/>
            <person name="Bobe J."/>
            <person name="Volff J.N."/>
            <person name="Genet C."/>
            <person name="Wincker P."/>
            <person name="Jaillon O."/>
            <person name="Roest Crollius H."/>
            <person name="Guiguen Y."/>
        </authorList>
    </citation>
    <scope>NUCLEOTIDE SEQUENCE [LARGE SCALE GENOMIC DNA]</scope>
</reference>
<evidence type="ECO:0000256" key="8">
    <source>
        <dbReference type="ARBA" id="ARBA00023157"/>
    </source>
</evidence>
<evidence type="ECO:0000256" key="7">
    <source>
        <dbReference type="ARBA" id="ARBA00023098"/>
    </source>
</evidence>
<evidence type="ECO:0000256" key="9">
    <source>
        <dbReference type="ARBA" id="ARBA00023166"/>
    </source>
</evidence>
<dbReference type="EC" id="2.3.1.43" evidence="13"/>
<keyword evidence="4" id="KW-0153">Cholesterol metabolism</keyword>
<dbReference type="Proteomes" id="UP000193380">
    <property type="component" value="Unassembled WGS sequence"/>
</dbReference>
<keyword evidence="8" id="KW-1015">Disulfide bond</keyword>
<dbReference type="InterPro" id="IPR029058">
    <property type="entry name" value="AB_hydrolase_fold"/>
</dbReference>
<dbReference type="FunFam" id="3.40.50.1820:FF:000183">
    <property type="entry name" value="Phosphatidylcholine-sterol acyltransferase"/>
    <property type="match status" value="1"/>
</dbReference>
<dbReference type="GO" id="GO:0004607">
    <property type="term" value="F:phosphatidylcholine-sterol O-acyltransferase activity"/>
    <property type="evidence" value="ECO:0007669"/>
    <property type="project" value="UniProtKB-EC"/>
</dbReference>
<evidence type="ECO:0000313" key="19">
    <source>
        <dbReference type="EMBL" id="CDQ73595.1"/>
    </source>
</evidence>
<organism evidence="19 20">
    <name type="scientific">Oncorhynchus mykiss</name>
    <name type="common">Rainbow trout</name>
    <name type="synonym">Salmo gairdneri</name>
    <dbReference type="NCBI Taxonomy" id="8022"/>
    <lineage>
        <taxon>Eukaryota</taxon>
        <taxon>Metazoa</taxon>
        <taxon>Chordata</taxon>
        <taxon>Craniata</taxon>
        <taxon>Vertebrata</taxon>
        <taxon>Euteleostomi</taxon>
        <taxon>Actinopterygii</taxon>
        <taxon>Neopterygii</taxon>
        <taxon>Teleostei</taxon>
        <taxon>Protacanthopterygii</taxon>
        <taxon>Salmoniformes</taxon>
        <taxon>Salmonidae</taxon>
        <taxon>Salmoninae</taxon>
        <taxon>Oncorhynchus</taxon>
    </lineage>
</organism>
<feature type="signal peptide" evidence="18">
    <location>
        <begin position="1"/>
        <end position="22"/>
    </location>
</feature>
<keyword evidence="7" id="KW-0443">Lipid metabolism</keyword>
<name>A0A060X9R9_ONCMY</name>
<evidence type="ECO:0000256" key="12">
    <source>
        <dbReference type="ARBA" id="ARBA00023315"/>
    </source>
</evidence>
<keyword evidence="5" id="KW-0808">Transferase</keyword>
<reference evidence="19" key="2">
    <citation type="submission" date="2014-03" db="EMBL/GenBank/DDBJ databases">
        <authorList>
            <person name="Genoscope - CEA"/>
        </authorList>
    </citation>
    <scope>NUCLEOTIDE SEQUENCE</scope>
</reference>
<evidence type="ECO:0000256" key="6">
    <source>
        <dbReference type="ARBA" id="ARBA00022729"/>
    </source>
</evidence>
<feature type="chain" id="PRO_5001595713" description="Phosphatidylcholine-sterol acyltransferase" evidence="18">
    <location>
        <begin position="23"/>
        <end position="592"/>
    </location>
</feature>
<evidence type="ECO:0000256" key="13">
    <source>
        <dbReference type="ARBA" id="ARBA00039142"/>
    </source>
</evidence>
<dbReference type="InterPro" id="IPR003386">
    <property type="entry name" value="LACT/PDAT_acylTrfase"/>
</dbReference>
<keyword evidence="3" id="KW-0964">Secreted</keyword>
<comment type="catalytic activity">
    <reaction evidence="17">
        <text>a sterol + a 1,2-diacyl-sn-glycero-3-phosphocholine = a sterol ester + a 1-acyl-sn-glycero-3-phosphocholine</text>
        <dbReference type="Rhea" id="RHEA:21204"/>
        <dbReference type="ChEBI" id="CHEBI:15889"/>
        <dbReference type="ChEBI" id="CHEBI:35915"/>
        <dbReference type="ChEBI" id="CHEBI:57643"/>
        <dbReference type="ChEBI" id="CHEBI:58168"/>
        <dbReference type="EC" id="2.3.1.43"/>
    </reaction>
</comment>
<sequence>MGYAHCCTVLLIVFIALQQSAGFWLFDVVFPPSAKPQNKVANNSTPPVLIVPGNLGNQLEAKIDKPSLVHWMCYKKTDDFFTLWIDLNMFMPIGLDCWIDNIRIVYNRTTRKTSNSAGVTVRVPGFGQTYSVEFLDTNKLSGYFHTMVTHLVNMGYVRNETVRAAPYDWRVAPNEQEEYFARLKKLIEDMYEQYQQPLYLLGHSMGSNYVLYFLYQQTQTWKDQYIKGFISLGAPWGGAVKPIRVLASGENDGIPMVSNIKIREEQRMTTTNPWMLPFEEAWPADHVFISTPSFNYTHQDYQRFFKDIDFEDGWFMWEDTRNLTAGLPPPGVEVYCFYGVGLPTPVTYIYDDQFPNVDPIDYVYADGDDTVGSLSMSLCKRWIGKQAQPVYVKEFRAMPHLEIVFNSKVLNVVQSILEGRYGEEDSTFHETDERPIGSAVMQDQCLDVWLDCKLFFQTHIKHLQSKIKSRIGFLFRNKASFTHAAKLTLVKLTILPILDFGDVIYKSMLGKAPPYLSSLVTMATPTRSTRSSRCISLIIPKANTSFGRLSFQFSAACDCNELQKSLKLETFISLTNFKHLLSEQLTDRCSCT</sequence>
<evidence type="ECO:0000256" key="5">
    <source>
        <dbReference type="ARBA" id="ARBA00022679"/>
    </source>
</evidence>
<protein>
    <recommendedName>
        <fullName evidence="14">Phosphatidylcholine-sterol acyltransferase</fullName>
        <ecNumber evidence="13">2.3.1.43</ecNumber>
    </recommendedName>
    <alternativeName>
        <fullName evidence="16">Lecithin-cholesterol acyltransferase</fullName>
    </alternativeName>
    <alternativeName>
        <fullName evidence="15">Phospholipid-cholesterol acyltransferase</fullName>
    </alternativeName>
</protein>
<evidence type="ECO:0000256" key="4">
    <source>
        <dbReference type="ARBA" id="ARBA00022548"/>
    </source>
</evidence>
<evidence type="ECO:0000256" key="11">
    <source>
        <dbReference type="ARBA" id="ARBA00023221"/>
    </source>
</evidence>
<comment type="subcellular location">
    <subcellularLocation>
        <location evidence="1">Secreted</location>
    </subcellularLocation>
</comment>
<evidence type="ECO:0000256" key="15">
    <source>
        <dbReference type="ARBA" id="ARBA00041412"/>
    </source>
</evidence>
<dbReference type="GO" id="GO:0005576">
    <property type="term" value="C:extracellular region"/>
    <property type="evidence" value="ECO:0007669"/>
    <property type="project" value="UniProtKB-SubCell"/>
</dbReference>
<dbReference type="PANTHER" id="PTHR11440">
    <property type="entry name" value="LECITHIN-CHOLESTEROL ACYLTRANSFERASE-RELATED"/>
    <property type="match status" value="1"/>
</dbReference>
<evidence type="ECO:0000256" key="10">
    <source>
        <dbReference type="ARBA" id="ARBA00023180"/>
    </source>
</evidence>
<dbReference type="GO" id="GO:0008203">
    <property type="term" value="P:cholesterol metabolic process"/>
    <property type="evidence" value="ECO:0007669"/>
    <property type="project" value="UniProtKB-KW"/>
</dbReference>
<keyword evidence="10" id="KW-0325">Glycoprotein</keyword>
<keyword evidence="6 18" id="KW-0732">Signal</keyword>
<evidence type="ECO:0000256" key="1">
    <source>
        <dbReference type="ARBA" id="ARBA00004613"/>
    </source>
</evidence>
<evidence type="ECO:0000256" key="16">
    <source>
        <dbReference type="ARBA" id="ARBA00042279"/>
    </source>
</evidence>
<evidence type="ECO:0000256" key="18">
    <source>
        <dbReference type="SAM" id="SignalP"/>
    </source>
</evidence>
<dbReference type="EMBL" id="FR904913">
    <property type="protein sequence ID" value="CDQ73595.1"/>
    <property type="molecule type" value="Genomic_DNA"/>
</dbReference>